<feature type="coiled-coil region" evidence="15">
    <location>
        <begin position="47"/>
        <end position="98"/>
    </location>
</feature>
<reference evidence="17 18" key="1">
    <citation type="journal article" date="2017" name="ISME J.">
        <title>Potential for microbial H2 and metal transformations associated with novel bacteria and archaea in deep terrestrial subsurface sediments.</title>
        <authorList>
            <person name="Hernsdorf A.W."/>
            <person name="Amano Y."/>
            <person name="Miyakawa K."/>
            <person name="Ise K."/>
            <person name="Suzuki Y."/>
            <person name="Anantharaman K."/>
            <person name="Probst A."/>
            <person name="Burstein D."/>
            <person name="Thomas B.C."/>
            <person name="Banfield J.F."/>
        </authorList>
    </citation>
    <scope>NUCLEOTIDE SEQUENCE [LARGE SCALE GENOMIC DNA]</scope>
    <source>
        <strain evidence="17">HGW-Actinobacteria-3</strain>
    </source>
</reference>
<dbReference type="InterPro" id="IPR010978">
    <property type="entry name" value="tRNA-bd_arm"/>
</dbReference>
<keyword evidence="9 12" id="KW-0030">Aminoacyl-tRNA synthetase</keyword>
<dbReference type="PROSITE" id="PS50862">
    <property type="entry name" value="AA_TRNA_LIGASE_II"/>
    <property type="match status" value="1"/>
</dbReference>
<evidence type="ECO:0000256" key="10">
    <source>
        <dbReference type="ARBA" id="ARBA00047929"/>
    </source>
</evidence>
<dbReference type="InterPro" id="IPR033729">
    <property type="entry name" value="SerRS_core"/>
</dbReference>
<feature type="binding site" evidence="12 14">
    <location>
        <begin position="263"/>
        <end position="265"/>
    </location>
    <ligand>
        <name>ATP</name>
        <dbReference type="ChEBI" id="CHEBI:30616"/>
    </ligand>
</feature>
<evidence type="ECO:0000256" key="8">
    <source>
        <dbReference type="ARBA" id="ARBA00022917"/>
    </source>
</evidence>
<evidence type="ECO:0000256" key="11">
    <source>
        <dbReference type="ARBA" id="ARBA00048823"/>
    </source>
</evidence>
<dbReference type="GO" id="GO:0016260">
    <property type="term" value="P:selenocysteine biosynthetic process"/>
    <property type="evidence" value="ECO:0007669"/>
    <property type="project" value="UniProtKB-UniRule"/>
</dbReference>
<comment type="domain">
    <text evidence="12">Consists of two distinct domains, a catalytic core and a N-terminal extension that is involved in tRNA binding.</text>
</comment>
<feature type="binding site" evidence="13">
    <location>
        <position position="263"/>
    </location>
    <ligand>
        <name>L-serine</name>
        <dbReference type="ChEBI" id="CHEBI:33384"/>
    </ligand>
</feature>
<dbReference type="GO" id="GO:0004828">
    <property type="term" value="F:serine-tRNA ligase activity"/>
    <property type="evidence" value="ECO:0007669"/>
    <property type="project" value="UniProtKB-UniRule"/>
</dbReference>
<sequence length="425" mass="47837">MLDIKVIRDDPERVKQAVLDRGMKAEVVDVDSVLEADAQRRAILVSLEELKHERNLASDAIAAMKKEGADTITITDRMREISERIKKMDLEVRDVDERLREAMLDIPNIPYESVPVGPDESANVELRRAGGPPTFTFKPKPHWEIGERLGILDFERGAKIAAARFTLLRGAGALLERALINLMLDMHTREHDYTEVFPPILANEASFTGTGQLPKFRDDMYSCDDGLLLVPTAEVPVTNIHRDEILREEDLTLKYVAYTPCFRREAGSYGRDVRGIIRQHQFNKVEMVKFAHPDVSFDELEALTSDAEEVLERLEIHYRVVALSTGDLSFSAAKCYDLEVWLPGAGEFKEISSCSCFTDFQARRANIRFKPKGGGKPRFVHTLNGSGLAIGRTMAAVLENYQLDDGRVVVPRALQPYMCGMTLIE</sequence>
<dbReference type="Gene3D" id="3.30.930.10">
    <property type="entry name" value="Bira Bifunctional Protein, Domain 2"/>
    <property type="match status" value="1"/>
</dbReference>
<dbReference type="AlphaFoldDB" id="A0A2N3G6N1"/>
<name>A0A2N3G6N1_9ACTN</name>
<dbReference type="Gene3D" id="1.10.287.40">
    <property type="entry name" value="Serine-tRNA synthetase, tRNA binding domain"/>
    <property type="match status" value="1"/>
</dbReference>
<evidence type="ECO:0000313" key="17">
    <source>
        <dbReference type="EMBL" id="PKQ28379.1"/>
    </source>
</evidence>
<feature type="binding site" evidence="13">
    <location>
        <position position="232"/>
    </location>
    <ligand>
        <name>L-serine</name>
        <dbReference type="ChEBI" id="CHEBI:33384"/>
    </ligand>
</feature>
<dbReference type="InterPro" id="IPR015866">
    <property type="entry name" value="Ser-tRNA-synth_1_N"/>
</dbReference>
<comment type="subunit">
    <text evidence="12">Homodimer. The tRNA molecule binds across the dimer.</text>
</comment>
<comment type="subcellular location">
    <subcellularLocation>
        <location evidence="1 12">Cytoplasm</location>
    </subcellularLocation>
</comment>
<evidence type="ECO:0000256" key="3">
    <source>
        <dbReference type="ARBA" id="ARBA00010728"/>
    </source>
</evidence>
<comment type="similarity">
    <text evidence="3 12">Belongs to the class-II aminoacyl-tRNA synthetase family. Type-1 seryl-tRNA synthetase subfamily.</text>
</comment>
<accession>A0A2N3G6N1</accession>
<protein>
    <recommendedName>
        <fullName evidence="12">Serine--tRNA ligase</fullName>
        <ecNumber evidence="12">6.1.1.11</ecNumber>
    </recommendedName>
    <alternativeName>
        <fullName evidence="12">Seryl-tRNA synthetase</fullName>
        <shortName evidence="12">SerRS</shortName>
    </alternativeName>
    <alternativeName>
        <fullName evidence="12">Seryl-tRNA(Ser/Sec) synthetase</fullName>
    </alternativeName>
</protein>
<dbReference type="EC" id="6.1.1.11" evidence="12"/>
<evidence type="ECO:0000313" key="18">
    <source>
        <dbReference type="Proteomes" id="UP000233654"/>
    </source>
</evidence>
<keyword evidence="6 12" id="KW-0547">Nucleotide-binding</keyword>
<dbReference type="GO" id="GO:0005524">
    <property type="term" value="F:ATP binding"/>
    <property type="evidence" value="ECO:0007669"/>
    <property type="project" value="UniProtKB-UniRule"/>
</dbReference>
<feature type="binding site" evidence="12">
    <location>
        <begin position="232"/>
        <end position="234"/>
    </location>
    <ligand>
        <name>L-serine</name>
        <dbReference type="ChEBI" id="CHEBI:33384"/>
    </ligand>
</feature>
<evidence type="ECO:0000256" key="15">
    <source>
        <dbReference type="SAM" id="Coils"/>
    </source>
</evidence>
<evidence type="ECO:0000256" key="5">
    <source>
        <dbReference type="ARBA" id="ARBA00022598"/>
    </source>
</evidence>
<evidence type="ECO:0000256" key="7">
    <source>
        <dbReference type="ARBA" id="ARBA00022840"/>
    </source>
</evidence>
<comment type="function">
    <text evidence="12">Catalyzes the attachment of serine to tRNA(Ser). Is also able to aminoacylate tRNA(Sec) with serine, to form the misacylated tRNA L-seryl-tRNA(Sec), which will be further converted into selenocysteinyl-tRNA(Sec).</text>
</comment>
<feature type="binding site" evidence="13">
    <location>
        <position position="384"/>
    </location>
    <ligand>
        <name>L-serine</name>
        <dbReference type="ChEBI" id="CHEBI:33384"/>
    </ligand>
</feature>
<dbReference type="UniPathway" id="UPA00906">
    <property type="reaction ID" value="UER00895"/>
</dbReference>
<dbReference type="InterPro" id="IPR042103">
    <property type="entry name" value="SerRS_1_N_sf"/>
</dbReference>
<comment type="catalytic activity">
    <reaction evidence="11 12">
        <text>tRNA(Ser) + L-serine + ATP = L-seryl-tRNA(Ser) + AMP + diphosphate + H(+)</text>
        <dbReference type="Rhea" id="RHEA:12292"/>
        <dbReference type="Rhea" id="RHEA-COMP:9669"/>
        <dbReference type="Rhea" id="RHEA-COMP:9703"/>
        <dbReference type="ChEBI" id="CHEBI:15378"/>
        <dbReference type="ChEBI" id="CHEBI:30616"/>
        <dbReference type="ChEBI" id="CHEBI:33019"/>
        <dbReference type="ChEBI" id="CHEBI:33384"/>
        <dbReference type="ChEBI" id="CHEBI:78442"/>
        <dbReference type="ChEBI" id="CHEBI:78533"/>
        <dbReference type="ChEBI" id="CHEBI:456215"/>
        <dbReference type="EC" id="6.1.1.11"/>
    </reaction>
</comment>
<evidence type="ECO:0000256" key="4">
    <source>
        <dbReference type="ARBA" id="ARBA00022490"/>
    </source>
</evidence>
<dbReference type="PANTHER" id="PTHR43697:SF1">
    <property type="entry name" value="SERINE--TRNA LIGASE"/>
    <property type="match status" value="1"/>
</dbReference>
<dbReference type="Pfam" id="PF00587">
    <property type="entry name" value="tRNA-synt_2b"/>
    <property type="match status" value="1"/>
</dbReference>
<gene>
    <name evidence="12" type="primary">serS</name>
    <name evidence="17" type="ORF">CVT63_03175</name>
</gene>
<dbReference type="InterPro" id="IPR002317">
    <property type="entry name" value="Ser-tRNA-ligase_type_1"/>
</dbReference>
<dbReference type="GO" id="GO:0006434">
    <property type="term" value="P:seryl-tRNA aminoacylation"/>
    <property type="evidence" value="ECO:0007669"/>
    <property type="project" value="UniProtKB-UniRule"/>
</dbReference>
<feature type="binding site" evidence="12">
    <location>
        <position position="386"/>
    </location>
    <ligand>
        <name>L-serine</name>
        <dbReference type="ChEBI" id="CHEBI:33384"/>
    </ligand>
</feature>
<organism evidence="17 18">
    <name type="scientific">Candidatus Anoxymicrobium japonicum</name>
    <dbReference type="NCBI Taxonomy" id="2013648"/>
    <lineage>
        <taxon>Bacteria</taxon>
        <taxon>Bacillati</taxon>
        <taxon>Actinomycetota</taxon>
        <taxon>Candidatus Geothermincolia</taxon>
        <taxon>Candidatus Geothermincolales</taxon>
        <taxon>Candidatus Anoxymicrobiaceae</taxon>
        <taxon>Candidatus Anoxymicrobium</taxon>
    </lineage>
</organism>
<dbReference type="InterPro" id="IPR045864">
    <property type="entry name" value="aa-tRNA-synth_II/BPL/LPL"/>
</dbReference>
<dbReference type="GO" id="GO:0005737">
    <property type="term" value="C:cytoplasm"/>
    <property type="evidence" value="ECO:0007669"/>
    <property type="project" value="UniProtKB-SubCell"/>
</dbReference>
<dbReference type="SUPFAM" id="SSF46589">
    <property type="entry name" value="tRNA-binding arm"/>
    <property type="match status" value="1"/>
</dbReference>
<dbReference type="PIRSF" id="PIRSF001529">
    <property type="entry name" value="Ser-tRNA-synth_IIa"/>
    <property type="match status" value="1"/>
</dbReference>
<evidence type="ECO:0000256" key="2">
    <source>
        <dbReference type="ARBA" id="ARBA00005045"/>
    </source>
</evidence>
<feature type="binding site" evidence="12 14">
    <location>
        <begin position="350"/>
        <end position="353"/>
    </location>
    <ligand>
        <name>ATP</name>
        <dbReference type="ChEBI" id="CHEBI:30616"/>
    </ligand>
</feature>
<keyword evidence="7 12" id="KW-0067">ATP-binding</keyword>
<feature type="binding site" evidence="12 13">
    <location>
        <position position="286"/>
    </location>
    <ligand>
        <name>L-serine</name>
        <dbReference type="ChEBI" id="CHEBI:33384"/>
    </ligand>
</feature>
<dbReference type="CDD" id="cd00770">
    <property type="entry name" value="SerRS_core"/>
    <property type="match status" value="1"/>
</dbReference>
<comment type="catalytic activity">
    <reaction evidence="10 12">
        <text>tRNA(Sec) + L-serine + ATP = L-seryl-tRNA(Sec) + AMP + diphosphate + H(+)</text>
        <dbReference type="Rhea" id="RHEA:42580"/>
        <dbReference type="Rhea" id="RHEA-COMP:9742"/>
        <dbReference type="Rhea" id="RHEA-COMP:10128"/>
        <dbReference type="ChEBI" id="CHEBI:15378"/>
        <dbReference type="ChEBI" id="CHEBI:30616"/>
        <dbReference type="ChEBI" id="CHEBI:33019"/>
        <dbReference type="ChEBI" id="CHEBI:33384"/>
        <dbReference type="ChEBI" id="CHEBI:78442"/>
        <dbReference type="ChEBI" id="CHEBI:78533"/>
        <dbReference type="ChEBI" id="CHEBI:456215"/>
        <dbReference type="EC" id="6.1.1.11"/>
    </reaction>
</comment>
<evidence type="ECO:0000256" key="14">
    <source>
        <dbReference type="PIRSR" id="PIRSR001529-2"/>
    </source>
</evidence>
<proteinExistence type="inferred from homology"/>
<keyword evidence="8 12" id="KW-0648">Protein biosynthesis</keyword>
<keyword evidence="15" id="KW-0175">Coiled coil</keyword>
<dbReference type="SUPFAM" id="SSF55681">
    <property type="entry name" value="Class II aaRS and biotin synthetases"/>
    <property type="match status" value="1"/>
</dbReference>
<evidence type="ECO:0000256" key="12">
    <source>
        <dbReference type="HAMAP-Rule" id="MF_00176"/>
    </source>
</evidence>
<dbReference type="EMBL" id="PHEX01000019">
    <property type="protein sequence ID" value="PKQ28379.1"/>
    <property type="molecule type" value="Genomic_DNA"/>
</dbReference>
<feature type="domain" description="Aminoacyl-transfer RNA synthetases class-II family profile" evidence="16">
    <location>
        <begin position="141"/>
        <end position="411"/>
    </location>
</feature>
<dbReference type="HAMAP" id="MF_00176">
    <property type="entry name" value="Ser_tRNA_synth_type1"/>
    <property type="match status" value="1"/>
</dbReference>
<evidence type="ECO:0000256" key="9">
    <source>
        <dbReference type="ARBA" id="ARBA00023146"/>
    </source>
</evidence>
<dbReference type="NCBIfam" id="TIGR00414">
    <property type="entry name" value="serS"/>
    <property type="match status" value="1"/>
</dbReference>
<evidence type="ECO:0000259" key="16">
    <source>
        <dbReference type="PROSITE" id="PS50862"/>
    </source>
</evidence>
<evidence type="ECO:0000256" key="13">
    <source>
        <dbReference type="PIRSR" id="PIRSR001529-1"/>
    </source>
</evidence>
<comment type="caution">
    <text evidence="17">The sequence shown here is derived from an EMBL/GenBank/DDBJ whole genome shotgun (WGS) entry which is preliminary data.</text>
</comment>
<dbReference type="PANTHER" id="PTHR43697">
    <property type="entry name" value="SERYL-TRNA SYNTHETASE"/>
    <property type="match status" value="1"/>
</dbReference>
<keyword evidence="5 12" id="KW-0436">Ligase</keyword>
<dbReference type="Proteomes" id="UP000233654">
    <property type="component" value="Unassembled WGS sequence"/>
</dbReference>
<dbReference type="Pfam" id="PF02403">
    <property type="entry name" value="Seryl_tRNA_N"/>
    <property type="match status" value="1"/>
</dbReference>
<dbReference type="InterPro" id="IPR006195">
    <property type="entry name" value="aa-tRNA-synth_II"/>
</dbReference>
<evidence type="ECO:0000256" key="1">
    <source>
        <dbReference type="ARBA" id="ARBA00004496"/>
    </source>
</evidence>
<dbReference type="PRINTS" id="PR00981">
    <property type="entry name" value="TRNASYNTHSER"/>
</dbReference>
<comment type="caution">
    <text evidence="12">Lacks conserved residue(s) required for the propagation of feature annotation.</text>
</comment>
<dbReference type="InterPro" id="IPR002314">
    <property type="entry name" value="aa-tRNA-synt_IIb"/>
</dbReference>
<evidence type="ECO:0000256" key="6">
    <source>
        <dbReference type="ARBA" id="ARBA00022741"/>
    </source>
</evidence>
<keyword evidence="4 12" id="KW-0963">Cytoplasm</keyword>
<comment type="pathway">
    <text evidence="2 12">Aminoacyl-tRNA biosynthesis; selenocysteinyl-tRNA(Sec) biosynthesis; L-seryl-tRNA(Sec) from L-serine and tRNA(Sec): step 1/1.</text>
</comment>